<evidence type="ECO:0000256" key="9">
    <source>
        <dbReference type="ARBA" id="ARBA00023136"/>
    </source>
</evidence>
<reference evidence="14" key="2">
    <citation type="submission" date="2025-09" db="UniProtKB">
        <authorList>
            <consortium name="Ensembl"/>
        </authorList>
    </citation>
    <scope>IDENTIFICATION</scope>
</reference>
<dbReference type="GO" id="GO:0070269">
    <property type="term" value="P:pyroptotic inflammatory response"/>
    <property type="evidence" value="ECO:0007669"/>
    <property type="project" value="TreeGrafter"/>
</dbReference>
<dbReference type="GO" id="GO:0005886">
    <property type="term" value="C:plasma membrane"/>
    <property type="evidence" value="ECO:0007669"/>
    <property type="project" value="UniProtKB-SubCell"/>
</dbReference>
<evidence type="ECO:0000313" key="15">
    <source>
        <dbReference type="Proteomes" id="UP000694560"/>
    </source>
</evidence>
<evidence type="ECO:0000256" key="1">
    <source>
        <dbReference type="ARBA" id="ARBA00004496"/>
    </source>
</evidence>
<comment type="similarity">
    <text evidence="3">Belongs to the gasdermin family.</text>
</comment>
<evidence type="ECO:0000256" key="3">
    <source>
        <dbReference type="ARBA" id="ARBA00009279"/>
    </source>
</evidence>
<evidence type="ECO:0000256" key="10">
    <source>
        <dbReference type="ARBA" id="ARBA00023139"/>
    </source>
</evidence>
<evidence type="ECO:0000256" key="5">
    <source>
        <dbReference type="ARBA" id="ARBA00022475"/>
    </source>
</evidence>
<feature type="domain" description="Gasdermin pore forming" evidence="12">
    <location>
        <begin position="1"/>
        <end position="230"/>
    </location>
</feature>
<keyword evidence="4" id="KW-1134">Transmembrane beta strand</keyword>
<accession>A0A8C5TJS9</accession>
<dbReference type="Pfam" id="PF17708">
    <property type="entry name" value="Gasdermin_C"/>
    <property type="match status" value="1"/>
</dbReference>
<comment type="subcellular location">
    <subcellularLocation>
        <location evidence="2">Cell membrane</location>
        <topology evidence="2">Multi-pass membrane protein</topology>
    </subcellularLocation>
    <subcellularLocation>
        <location evidence="1">Cytoplasm</location>
    </subcellularLocation>
</comment>
<keyword evidence="10" id="KW-0564">Palmitate</keyword>
<proteinExistence type="inferred from homology"/>
<evidence type="ECO:0000259" key="13">
    <source>
        <dbReference type="Pfam" id="PF17708"/>
    </source>
</evidence>
<dbReference type="GO" id="GO:0005546">
    <property type="term" value="F:phosphatidylinositol-4,5-bisphosphate binding"/>
    <property type="evidence" value="ECO:0007669"/>
    <property type="project" value="TreeGrafter"/>
</dbReference>
<dbReference type="InterPro" id="IPR007677">
    <property type="entry name" value="Gasdermin"/>
</dbReference>
<dbReference type="GO" id="GO:0005737">
    <property type="term" value="C:cytoplasm"/>
    <property type="evidence" value="ECO:0007669"/>
    <property type="project" value="UniProtKB-SubCell"/>
</dbReference>
<sequence length="409" mass="46319">MFKKLTKFLVSQMESREQWVPVESTADHDHFKPLCLLIQKNKPNTTFHPDPYYQEVGFKLDDVLLPGKDGKNTEPLHEDSTQFTITAADAIKGEGGVSISFDPASIGLELDGSSCQGMSVTPHKKSVVLQSLEEVRKERKINMEHSLIQQLLRTGSNLFVVIEILEASENCVYVESTKEEGGFWARIYALIWGKVSRETKQRLVVSKGCTLAFRAMPVNIKSGAWDLIYFLAKPTGIPICAIAHPSQEKLGTVMEEVKHHCQIFSKLPPELLLIVFNTIKAVMKDMNLCKELSQNMEAISKEKGGYELKTKSPDLKDLFSTLQQTPRDRLVLLAKGITYILDALHELLEDQLLLLLKSLERKIVPQQLKLVENLLKQDLEKQKEPFRFDARLLSFSQEEERDLTIALAL</sequence>
<dbReference type="InterPro" id="IPR041263">
    <property type="entry name" value="Gasdermin_PUB"/>
</dbReference>
<dbReference type="Proteomes" id="UP000694560">
    <property type="component" value="Unplaced"/>
</dbReference>
<keyword evidence="9" id="KW-0472">Membrane</keyword>
<evidence type="ECO:0000256" key="7">
    <source>
        <dbReference type="ARBA" id="ARBA00022590"/>
    </source>
</evidence>
<keyword evidence="6" id="KW-0963">Cytoplasm</keyword>
<keyword evidence="11" id="KW-0449">Lipoprotein</keyword>
<dbReference type="GO" id="GO:0001786">
    <property type="term" value="F:phosphatidylserine binding"/>
    <property type="evidence" value="ECO:0007669"/>
    <property type="project" value="TreeGrafter"/>
</dbReference>
<organism evidence="14 15">
    <name type="scientific">Malurus cyaneus samueli</name>
    <dbReference type="NCBI Taxonomy" id="2593467"/>
    <lineage>
        <taxon>Eukaryota</taxon>
        <taxon>Metazoa</taxon>
        <taxon>Chordata</taxon>
        <taxon>Craniata</taxon>
        <taxon>Vertebrata</taxon>
        <taxon>Euteleostomi</taxon>
        <taxon>Archelosauria</taxon>
        <taxon>Archosauria</taxon>
        <taxon>Dinosauria</taxon>
        <taxon>Saurischia</taxon>
        <taxon>Theropoda</taxon>
        <taxon>Coelurosauria</taxon>
        <taxon>Aves</taxon>
        <taxon>Neognathae</taxon>
        <taxon>Neoaves</taxon>
        <taxon>Telluraves</taxon>
        <taxon>Australaves</taxon>
        <taxon>Passeriformes</taxon>
        <taxon>Meliphagoidea</taxon>
        <taxon>Maluridae</taxon>
        <taxon>Malurus</taxon>
    </lineage>
</organism>
<keyword evidence="15" id="KW-1185">Reference proteome</keyword>
<dbReference type="PANTHER" id="PTHR16399:SF18">
    <property type="entry name" value="GASDERMIN-A"/>
    <property type="match status" value="1"/>
</dbReference>
<evidence type="ECO:0000259" key="12">
    <source>
        <dbReference type="Pfam" id="PF04598"/>
    </source>
</evidence>
<dbReference type="GO" id="GO:0012501">
    <property type="term" value="P:programmed cell death"/>
    <property type="evidence" value="ECO:0007669"/>
    <property type="project" value="UniProtKB-KW"/>
</dbReference>
<evidence type="ECO:0000313" key="14">
    <source>
        <dbReference type="Ensembl" id="ENSMCSP00000008732.1"/>
    </source>
</evidence>
<feature type="domain" description="Gasdermin PUB" evidence="13">
    <location>
        <begin position="252"/>
        <end position="407"/>
    </location>
</feature>
<protein>
    <submittedName>
        <fullName evidence="14">Uncharacterized protein</fullName>
    </submittedName>
</protein>
<dbReference type="PANTHER" id="PTHR16399">
    <property type="entry name" value="GASDERMIN"/>
    <property type="match status" value="1"/>
</dbReference>
<keyword evidence="7" id="KW-1210">Necrosis</keyword>
<dbReference type="GO" id="GO:0070273">
    <property type="term" value="F:phosphatidylinositol-4-phosphate binding"/>
    <property type="evidence" value="ECO:0007669"/>
    <property type="project" value="TreeGrafter"/>
</dbReference>
<evidence type="ECO:0000256" key="2">
    <source>
        <dbReference type="ARBA" id="ARBA00004651"/>
    </source>
</evidence>
<dbReference type="OrthoDB" id="9944616at2759"/>
<dbReference type="Ensembl" id="ENSMCST00000008949.1">
    <property type="protein sequence ID" value="ENSMCSP00000008732.1"/>
    <property type="gene ID" value="ENSMCSG00000006221.1"/>
</dbReference>
<evidence type="ECO:0000256" key="11">
    <source>
        <dbReference type="ARBA" id="ARBA00023288"/>
    </source>
</evidence>
<dbReference type="Pfam" id="PF04598">
    <property type="entry name" value="Gasdermin"/>
    <property type="match status" value="1"/>
</dbReference>
<dbReference type="GO" id="GO:0042742">
    <property type="term" value="P:defense response to bacterium"/>
    <property type="evidence" value="ECO:0007669"/>
    <property type="project" value="TreeGrafter"/>
</dbReference>
<evidence type="ECO:0000256" key="4">
    <source>
        <dbReference type="ARBA" id="ARBA00022452"/>
    </source>
</evidence>
<evidence type="ECO:0000256" key="6">
    <source>
        <dbReference type="ARBA" id="ARBA00022490"/>
    </source>
</evidence>
<evidence type="ECO:0000256" key="8">
    <source>
        <dbReference type="ARBA" id="ARBA00022692"/>
    </source>
</evidence>
<keyword evidence="5" id="KW-1003">Cell membrane</keyword>
<reference evidence="14" key="1">
    <citation type="submission" date="2025-08" db="UniProtKB">
        <authorList>
            <consortium name="Ensembl"/>
        </authorList>
    </citation>
    <scope>IDENTIFICATION</scope>
</reference>
<dbReference type="InterPro" id="IPR040460">
    <property type="entry name" value="Gasdermin_pore"/>
</dbReference>
<name>A0A8C5TJS9_9PASS</name>
<dbReference type="AlphaFoldDB" id="A0A8C5TJS9"/>
<keyword evidence="8" id="KW-0812">Transmembrane</keyword>